<accession>A0A8H6FPZ5</accession>
<feature type="region of interest" description="Disordered" evidence="1">
    <location>
        <begin position="47"/>
        <end position="66"/>
    </location>
</feature>
<evidence type="ECO:0000313" key="3">
    <source>
        <dbReference type="Proteomes" id="UP000578531"/>
    </source>
</evidence>
<reference evidence="2 3" key="1">
    <citation type="journal article" date="2020" name="Genomics">
        <title>Complete, high-quality genomes from long-read metagenomic sequencing of two wolf lichen thalli reveals enigmatic genome architecture.</title>
        <authorList>
            <person name="McKenzie S.K."/>
            <person name="Walston R.F."/>
            <person name="Allen J.L."/>
        </authorList>
    </citation>
    <scope>NUCLEOTIDE SEQUENCE [LARGE SCALE GENOMIC DNA]</scope>
    <source>
        <strain evidence="2">WasteWater2</strain>
    </source>
</reference>
<name>A0A8H6FPZ5_9LECA</name>
<dbReference type="AlphaFoldDB" id="A0A8H6FPZ5"/>
<gene>
    <name evidence="2" type="ORF">HO173_009275</name>
</gene>
<organism evidence="2 3">
    <name type="scientific">Letharia columbiana</name>
    <dbReference type="NCBI Taxonomy" id="112416"/>
    <lineage>
        <taxon>Eukaryota</taxon>
        <taxon>Fungi</taxon>
        <taxon>Dikarya</taxon>
        <taxon>Ascomycota</taxon>
        <taxon>Pezizomycotina</taxon>
        <taxon>Lecanoromycetes</taxon>
        <taxon>OSLEUM clade</taxon>
        <taxon>Lecanoromycetidae</taxon>
        <taxon>Lecanorales</taxon>
        <taxon>Lecanorineae</taxon>
        <taxon>Parmeliaceae</taxon>
        <taxon>Letharia</taxon>
    </lineage>
</organism>
<comment type="caution">
    <text evidence="2">The sequence shown here is derived from an EMBL/GenBank/DDBJ whole genome shotgun (WGS) entry which is preliminary data.</text>
</comment>
<dbReference type="RefSeq" id="XP_037162033.1">
    <property type="nucleotide sequence ID" value="XM_037311166.1"/>
</dbReference>
<protein>
    <submittedName>
        <fullName evidence="2">Uncharacterized protein</fullName>
    </submittedName>
</protein>
<dbReference type="Proteomes" id="UP000578531">
    <property type="component" value="Unassembled WGS sequence"/>
</dbReference>
<keyword evidence="3" id="KW-1185">Reference proteome</keyword>
<proteinExistence type="predicted"/>
<feature type="compositionally biased region" description="Basic residues" evidence="1">
    <location>
        <begin position="51"/>
        <end position="60"/>
    </location>
</feature>
<sequence>MGDMRRMLALLEAVRERRKVRVEVKLFRENMWVGAIGLATLGLGSQSRKEKVTKRRKKNRSIAQRA</sequence>
<dbReference type="GeneID" id="59290927"/>
<evidence type="ECO:0000256" key="1">
    <source>
        <dbReference type="SAM" id="MobiDB-lite"/>
    </source>
</evidence>
<evidence type="ECO:0000313" key="2">
    <source>
        <dbReference type="EMBL" id="KAF6232607.1"/>
    </source>
</evidence>
<dbReference type="EMBL" id="JACCJC010000047">
    <property type="protein sequence ID" value="KAF6232607.1"/>
    <property type="molecule type" value="Genomic_DNA"/>
</dbReference>